<feature type="region of interest" description="Disordered" evidence="1">
    <location>
        <begin position="385"/>
        <end position="455"/>
    </location>
</feature>
<keyword evidence="3" id="KW-1185">Reference proteome</keyword>
<evidence type="ECO:0000313" key="3">
    <source>
        <dbReference type="Proteomes" id="UP000307440"/>
    </source>
</evidence>
<evidence type="ECO:0000313" key="2">
    <source>
        <dbReference type="EMBL" id="TFK19236.1"/>
    </source>
</evidence>
<feature type="compositionally biased region" description="Polar residues" evidence="1">
    <location>
        <begin position="61"/>
        <end position="70"/>
    </location>
</feature>
<organism evidence="2 3">
    <name type="scientific">Coprinopsis marcescibilis</name>
    <name type="common">Agaric fungus</name>
    <name type="synonym">Psathyrella marcescibilis</name>
    <dbReference type="NCBI Taxonomy" id="230819"/>
    <lineage>
        <taxon>Eukaryota</taxon>
        <taxon>Fungi</taxon>
        <taxon>Dikarya</taxon>
        <taxon>Basidiomycota</taxon>
        <taxon>Agaricomycotina</taxon>
        <taxon>Agaricomycetes</taxon>
        <taxon>Agaricomycetidae</taxon>
        <taxon>Agaricales</taxon>
        <taxon>Agaricineae</taxon>
        <taxon>Psathyrellaceae</taxon>
        <taxon>Coprinopsis</taxon>
    </lineage>
</organism>
<feature type="compositionally biased region" description="Low complexity" evidence="1">
    <location>
        <begin position="424"/>
        <end position="448"/>
    </location>
</feature>
<proteinExistence type="predicted"/>
<name>A0A5C3KGE2_COPMA</name>
<evidence type="ECO:0000256" key="1">
    <source>
        <dbReference type="SAM" id="MobiDB-lite"/>
    </source>
</evidence>
<dbReference type="STRING" id="230819.A0A5C3KGE2"/>
<feature type="compositionally biased region" description="Polar residues" evidence="1">
    <location>
        <begin position="410"/>
        <end position="423"/>
    </location>
</feature>
<sequence>MAEEVIRSDGIPAANPGAILSASQSTTFQGSAALATVGGDSTNNLSLNYIQYTGPVTVNNNLPLPTSESGRPSIVDSEGSERNTSYPQQGVSAESRSLETPGYDTIGLVAPNATSLRPFALKTAGPTVYTRLMIREHGLPMWMPVSNFPESVSRTQGITPGDVGVLAEGTLQFRYLFNIWDDEAQLGGLADPGLAPFYPPPSRQLRSPGDIVLMDMGTIVEGAEEKRIFTNSLPPYCDLHYEWCQQEGAILVTPFGAKSECLTDRTTLDPFIKHNCRRLYQLAKNIGGLHRASLYIVTGCVKAAKWAIAAHRESTATTVHGAGKPPLAMLQNLRIESRGQEVNGFAWTMTPNGTASHYGPRFGVAPTDNCDQCIFITGYRLTPRVSDDPRGTRYAERNSPTSQGGAGDSSGPNTSEKMSSAGNSASKTTSGDTSGSYSTSGSGRGNTSHAGDEDVSHEYRKETFPHSFSQIYPSDCINELLSSSLADLTVGKIIEASGGSNALAERRRREDINGPIGGFVMFHDDLWTDHWRKNRPPPEKIGSLAGWRITLLKTLRALKKDAITMFQEDCDALNIMMNWNFLHIHSSSTKSN</sequence>
<feature type="compositionally biased region" description="Polar residues" evidence="1">
    <location>
        <begin position="82"/>
        <end position="95"/>
    </location>
</feature>
<feature type="compositionally biased region" description="Basic and acidic residues" evidence="1">
    <location>
        <begin position="385"/>
        <end position="396"/>
    </location>
</feature>
<protein>
    <submittedName>
        <fullName evidence="2">Uncharacterized protein</fullName>
    </submittedName>
</protein>
<accession>A0A5C3KGE2</accession>
<dbReference type="OrthoDB" id="3070764at2759"/>
<dbReference type="EMBL" id="ML210352">
    <property type="protein sequence ID" value="TFK19236.1"/>
    <property type="molecule type" value="Genomic_DNA"/>
</dbReference>
<dbReference type="AlphaFoldDB" id="A0A5C3KGE2"/>
<feature type="region of interest" description="Disordered" evidence="1">
    <location>
        <begin position="61"/>
        <end position="98"/>
    </location>
</feature>
<gene>
    <name evidence="2" type="ORF">FA15DRAFT_660064</name>
</gene>
<reference evidence="2 3" key="1">
    <citation type="journal article" date="2019" name="Nat. Ecol. Evol.">
        <title>Megaphylogeny resolves global patterns of mushroom evolution.</title>
        <authorList>
            <person name="Varga T."/>
            <person name="Krizsan K."/>
            <person name="Foldi C."/>
            <person name="Dima B."/>
            <person name="Sanchez-Garcia M."/>
            <person name="Sanchez-Ramirez S."/>
            <person name="Szollosi G.J."/>
            <person name="Szarkandi J.G."/>
            <person name="Papp V."/>
            <person name="Albert L."/>
            <person name="Andreopoulos W."/>
            <person name="Angelini C."/>
            <person name="Antonin V."/>
            <person name="Barry K.W."/>
            <person name="Bougher N.L."/>
            <person name="Buchanan P."/>
            <person name="Buyck B."/>
            <person name="Bense V."/>
            <person name="Catcheside P."/>
            <person name="Chovatia M."/>
            <person name="Cooper J."/>
            <person name="Damon W."/>
            <person name="Desjardin D."/>
            <person name="Finy P."/>
            <person name="Geml J."/>
            <person name="Haridas S."/>
            <person name="Hughes K."/>
            <person name="Justo A."/>
            <person name="Karasinski D."/>
            <person name="Kautmanova I."/>
            <person name="Kiss B."/>
            <person name="Kocsube S."/>
            <person name="Kotiranta H."/>
            <person name="LaButti K.M."/>
            <person name="Lechner B.E."/>
            <person name="Liimatainen K."/>
            <person name="Lipzen A."/>
            <person name="Lukacs Z."/>
            <person name="Mihaltcheva S."/>
            <person name="Morgado L.N."/>
            <person name="Niskanen T."/>
            <person name="Noordeloos M.E."/>
            <person name="Ohm R.A."/>
            <person name="Ortiz-Santana B."/>
            <person name="Ovrebo C."/>
            <person name="Racz N."/>
            <person name="Riley R."/>
            <person name="Savchenko A."/>
            <person name="Shiryaev A."/>
            <person name="Soop K."/>
            <person name="Spirin V."/>
            <person name="Szebenyi C."/>
            <person name="Tomsovsky M."/>
            <person name="Tulloss R.E."/>
            <person name="Uehling J."/>
            <person name="Grigoriev I.V."/>
            <person name="Vagvolgyi C."/>
            <person name="Papp T."/>
            <person name="Martin F.M."/>
            <person name="Miettinen O."/>
            <person name="Hibbett D.S."/>
            <person name="Nagy L.G."/>
        </authorList>
    </citation>
    <scope>NUCLEOTIDE SEQUENCE [LARGE SCALE GENOMIC DNA]</scope>
    <source>
        <strain evidence="2 3">CBS 121175</strain>
    </source>
</reference>
<dbReference type="Proteomes" id="UP000307440">
    <property type="component" value="Unassembled WGS sequence"/>
</dbReference>